<dbReference type="PANTHER" id="PTHR24006">
    <property type="entry name" value="UBIQUITIN CARBOXYL-TERMINAL HYDROLASE"/>
    <property type="match status" value="1"/>
</dbReference>
<dbReference type="InterPro" id="IPR038765">
    <property type="entry name" value="Papain-like_cys_pep_sf"/>
</dbReference>
<feature type="signal peptide" evidence="3">
    <location>
        <begin position="1"/>
        <end position="20"/>
    </location>
</feature>
<accession>A0A0G4EK22</accession>
<dbReference type="InterPro" id="IPR028889">
    <property type="entry name" value="USP"/>
</dbReference>
<dbReference type="GO" id="GO:0004843">
    <property type="term" value="F:cysteine-type deubiquitinase activity"/>
    <property type="evidence" value="ECO:0007669"/>
    <property type="project" value="InterPro"/>
</dbReference>
<feature type="chain" id="PRO_5005187225" description="USP domain-containing protein" evidence="3">
    <location>
        <begin position="21"/>
        <end position="1384"/>
    </location>
</feature>
<feature type="region of interest" description="Disordered" evidence="2">
    <location>
        <begin position="701"/>
        <end position="723"/>
    </location>
</feature>
<dbReference type="EMBL" id="CDMY01000256">
    <property type="protein sequence ID" value="CEL97780.1"/>
    <property type="molecule type" value="Genomic_DNA"/>
</dbReference>
<feature type="compositionally biased region" description="Basic and acidic residues" evidence="2">
    <location>
        <begin position="888"/>
        <end position="915"/>
    </location>
</feature>
<dbReference type="PROSITE" id="PS50235">
    <property type="entry name" value="USP_3"/>
    <property type="match status" value="1"/>
</dbReference>
<reference evidence="5 6" key="1">
    <citation type="submission" date="2014-11" db="EMBL/GenBank/DDBJ databases">
        <authorList>
            <person name="Zhu J."/>
            <person name="Qi W."/>
            <person name="Song R."/>
        </authorList>
    </citation>
    <scope>NUCLEOTIDE SEQUENCE [LARGE SCALE GENOMIC DNA]</scope>
</reference>
<dbReference type="InterPro" id="IPR001394">
    <property type="entry name" value="Peptidase_C19_UCH"/>
</dbReference>
<dbReference type="VEuPathDB" id="CryptoDB:Vbra_7701"/>
<evidence type="ECO:0000313" key="5">
    <source>
        <dbReference type="EMBL" id="CEL97780.1"/>
    </source>
</evidence>
<dbReference type="OrthoDB" id="289038at2759"/>
<dbReference type="GO" id="GO:0005634">
    <property type="term" value="C:nucleus"/>
    <property type="evidence" value="ECO:0007669"/>
    <property type="project" value="TreeGrafter"/>
</dbReference>
<keyword evidence="3" id="KW-0732">Signal</keyword>
<dbReference type="STRING" id="1169540.A0A0G4EK22"/>
<dbReference type="InterPro" id="IPR018200">
    <property type="entry name" value="USP_CS"/>
</dbReference>
<dbReference type="InterPro" id="IPR050164">
    <property type="entry name" value="Peptidase_C19"/>
</dbReference>
<dbReference type="GO" id="GO:0016579">
    <property type="term" value="P:protein deubiquitination"/>
    <property type="evidence" value="ECO:0007669"/>
    <property type="project" value="InterPro"/>
</dbReference>
<dbReference type="SUPFAM" id="SSF54001">
    <property type="entry name" value="Cysteine proteinases"/>
    <property type="match status" value="1"/>
</dbReference>
<dbReference type="InParanoid" id="A0A0G4EK22"/>
<feature type="domain" description="USP" evidence="4">
    <location>
        <begin position="68"/>
        <end position="483"/>
    </location>
</feature>
<evidence type="ECO:0000256" key="2">
    <source>
        <dbReference type="SAM" id="MobiDB-lite"/>
    </source>
</evidence>
<evidence type="ECO:0000259" key="4">
    <source>
        <dbReference type="PROSITE" id="PS50235"/>
    </source>
</evidence>
<organism evidence="5 6">
    <name type="scientific">Vitrella brassicaformis (strain CCMP3155)</name>
    <dbReference type="NCBI Taxonomy" id="1169540"/>
    <lineage>
        <taxon>Eukaryota</taxon>
        <taxon>Sar</taxon>
        <taxon>Alveolata</taxon>
        <taxon>Colpodellida</taxon>
        <taxon>Vitrellaceae</taxon>
        <taxon>Vitrella</taxon>
    </lineage>
</organism>
<dbReference type="Gene3D" id="3.90.70.10">
    <property type="entry name" value="Cysteine proteinases"/>
    <property type="match status" value="1"/>
</dbReference>
<proteinExistence type="predicted"/>
<feature type="region of interest" description="Disordered" evidence="2">
    <location>
        <begin position="888"/>
        <end position="947"/>
    </location>
</feature>
<gene>
    <name evidence="5" type="ORF">Vbra_7701</name>
</gene>
<dbReference type="PROSITE" id="PS00972">
    <property type="entry name" value="USP_1"/>
    <property type="match status" value="1"/>
</dbReference>
<keyword evidence="6" id="KW-1185">Reference proteome</keyword>
<dbReference type="InterPro" id="IPR032675">
    <property type="entry name" value="LRR_dom_sf"/>
</dbReference>
<evidence type="ECO:0000256" key="1">
    <source>
        <dbReference type="SAM" id="Coils"/>
    </source>
</evidence>
<dbReference type="SUPFAM" id="SSF52047">
    <property type="entry name" value="RNI-like"/>
    <property type="match status" value="1"/>
</dbReference>
<sequence length="1384" mass="154207">MSQGTSLPLPLSTVIALIAATDPGHQDGTDSEEASRRAQQLPHIALPQAGAGAAEPLEMFAAQRHVPCGLENHGATCYLNVNLQGLFHLPSFRRLVYPTPTLSDVDSLTEEDMEASTGAASISHTSATNPMPLGRSGATAGDDIVVRWPDQLSLTSMTTATSDVTDGVGVAVGGPAGGGLGVGYKRLSITRALQEVFGQLQRSSSPVSTWPLMRAFGWTSEHASVQNDTHELELLLFDALEDKAKPKTAGSGTIRLKRARIEGSGEGQGVVQTDAEEALSIKALFEGEIETLTDCVDVCLTSRRTETFLHVPLNVEGMQDLHQSIKKYTEEEILDGVNKYDAGHQHGRQKAKRRIRFRKLPAVLRFQLKRFRDIINASGAFDMEKVNDRFEYPATLDLSSIMPAADPSLSTYHLHAVLVHQGEIFSGHYYALIRPQGPGGPWFKFNDRIVVQTSETAATQEQYGGRGLLNMNNSAYVLQYVQEANLAAVLKEVSLPEGLERSLRDEADRIAVWRQRAQRQNQECNLVKLLCAQQVRRLIYEHAGPQAMPAIQVSTFAATCRTLQTGLCPLHGKTGPHSPTRELLAPYVTVNPNLPNWVMHTLRRIAPEEILTLCGGHQESVPPYELTEFVAYIAVAKRLKSMVMPGLELRWLPRATACRFADALASLPDLQILDISSSETHLTESFLARLGALLSHRSLSKEGDNVSRPRAGPSNGDPREAPNALCTHPFTRLRELRLSGVDAPYPGITALIRGISGAQLDVLDLSGALVHSSGSEHYRREIEKSLEELLRRSLICDLDLSRNPPHDIFRVLQSGLHQNPSRQRLRLNHNSAGPSVKTGRKKEECFMDFLFWASQNLHLTNLDLRGIELAEWGCLEDPRLRDSLISAHERARQSRDEQVADDKERRERTWARCDEEPMPPSAKDQQDAKRRQESRQQRGEAAAREEEKIMKTPPLVIDLRDNDLVNHQGTAGPRWPKGMYEYTEKVNLRYGYAQPWITTELVRPGPTELFPFHSIGLYDQLEAYALEVPRALIDTFMSTYDPIRPLTWINEIMEHAGDLGDLYLDAYSHTHPWTSGSTDSQWRQGQDDTPWPMDYGRYRACLDDLKRLATNSSLDSIRAAITEQKITAAEAALEAFSITNQEAFRAAERWAKADQLRLANDHKRRRNSFDRLKRNTIRAQELRRIQGEQEAEAALQQQLQQQQQLHQQAAETIKGAVAGDEHVSQHESHGPTATHGLNTADHTMYVRHNAAVPLPVVSHPLHPHPSLPLPPPPIFSHFAPPPPHPAVPLLHFEAWTAAVVQLPPGAVVLPGWYFNYHRGERELWQTSRDFPGAMEVRTESQDANMRTMAALATARERVQDAGDWIVDKAQRAGEWVAGFFGCMR</sequence>
<keyword evidence="1" id="KW-0175">Coiled coil</keyword>
<dbReference type="PROSITE" id="PS00973">
    <property type="entry name" value="USP_2"/>
    <property type="match status" value="1"/>
</dbReference>
<dbReference type="Gene3D" id="3.80.10.10">
    <property type="entry name" value="Ribonuclease Inhibitor"/>
    <property type="match status" value="1"/>
</dbReference>
<dbReference type="GO" id="GO:0031647">
    <property type="term" value="P:regulation of protein stability"/>
    <property type="evidence" value="ECO:0007669"/>
    <property type="project" value="TreeGrafter"/>
</dbReference>
<dbReference type="GO" id="GO:0005829">
    <property type="term" value="C:cytosol"/>
    <property type="evidence" value="ECO:0007669"/>
    <property type="project" value="TreeGrafter"/>
</dbReference>
<name>A0A0G4EK22_VITBC</name>
<dbReference type="Pfam" id="PF00443">
    <property type="entry name" value="UCH"/>
    <property type="match status" value="1"/>
</dbReference>
<dbReference type="Proteomes" id="UP000041254">
    <property type="component" value="Unassembled WGS sequence"/>
</dbReference>
<feature type="coiled-coil region" evidence="1">
    <location>
        <begin position="1185"/>
        <end position="1212"/>
    </location>
</feature>
<protein>
    <recommendedName>
        <fullName evidence="4">USP domain-containing protein</fullName>
    </recommendedName>
</protein>
<dbReference type="PANTHER" id="PTHR24006:SF644">
    <property type="entry name" value="UBIQUITIN CARBOXYL-TERMINAL HYDROLASE 7"/>
    <property type="match status" value="1"/>
</dbReference>
<evidence type="ECO:0000256" key="3">
    <source>
        <dbReference type="SAM" id="SignalP"/>
    </source>
</evidence>
<feature type="compositionally biased region" description="Basic and acidic residues" evidence="2">
    <location>
        <begin position="924"/>
        <end position="947"/>
    </location>
</feature>
<evidence type="ECO:0000313" key="6">
    <source>
        <dbReference type="Proteomes" id="UP000041254"/>
    </source>
</evidence>